<dbReference type="InterPro" id="IPR004919">
    <property type="entry name" value="GmrSD_N"/>
</dbReference>
<dbReference type="Pfam" id="PF03235">
    <property type="entry name" value="GmrSD_N"/>
    <property type="match status" value="1"/>
</dbReference>
<sequence length="463" mass="54379">MPFNPKPEYTISPKLFPVGDFYRYADEFVTRPPYQRKGVWSTKKKQALLDSLFRRYYIPKIVIREVRLNNDKAVNEVVDGQQRIIVVQEFFDNKLKLPKSLSDIHAGLADKYYNDLGAEFKRFVDKELQYDADVVRGIDDPHNPQHQKIATEIFWRLQQGESLNFMEIAHARLASLVRNFVVKYADDITFDFSEYKPIDNNPNKHKFFNIYSRDNDRMQHLLLLTRFLLLEKANGPTELRDSAVADFIDETISPNGIGNETYENDSYAKAVISNLNTFYEIFKGDPMLDEKSGLKELSRDYTTISFYLLLRHLKNNYILNENSKKLFHDFIINEFYPRWTNISDEDNDVLLFSSSRQMDQNNIEERSQILRQLFFEFVNKQNAEILTKDNKRNFNEAQKIMIYRHNKGFCQLCLSEGKSEKEAQVSWGEYEADHILAHSQGGTTDINNAQVLCRYHNRKKSGK</sequence>
<proteinExistence type="predicted"/>
<feature type="domain" description="GmrSD restriction endonucleases N-terminal" evidence="2">
    <location>
        <begin position="29"/>
        <end position="172"/>
    </location>
</feature>
<reference evidence="3 4" key="1">
    <citation type="journal article" date="2015" name="Nature">
        <title>rRNA introns, odd ribosomes, and small enigmatic genomes across a large radiation of phyla.</title>
        <authorList>
            <person name="Brown C.T."/>
            <person name="Hug L.A."/>
            <person name="Thomas B.C."/>
            <person name="Sharon I."/>
            <person name="Castelle C.J."/>
            <person name="Singh A."/>
            <person name="Wilkins M.J."/>
            <person name="Williams K.H."/>
            <person name="Banfield J.F."/>
        </authorList>
    </citation>
    <scope>NUCLEOTIDE SEQUENCE [LARGE SCALE GENOMIC DNA]</scope>
</reference>
<dbReference type="CDD" id="cd00085">
    <property type="entry name" value="HNHc"/>
    <property type="match status" value="1"/>
</dbReference>
<gene>
    <name evidence="3" type="ORF">UV05_C0025G0001</name>
</gene>
<evidence type="ECO:0008006" key="5">
    <source>
        <dbReference type="Google" id="ProtNLM"/>
    </source>
</evidence>
<dbReference type="GO" id="GO:0004519">
    <property type="term" value="F:endonuclease activity"/>
    <property type="evidence" value="ECO:0007669"/>
    <property type="project" value="InterPro"/>
</dbReference>
<name>A0A0G0Z4N0_9BACT</name>
<dbReference type="PANTHER" id="PTHR39639:SF1">
    <property type="entry name" value="DUF262 DOMAIN-CONTAINING PROTEIN"/>
    <property type="match status" value="1"/>
</dbReference>
<feature type="domain" description="HNH" evidence="1">
    <location>
        <begin position="410"/>
        <end position="461"/>
    </location>
</feature>
<evidence type="ECO:0000259" key="2">
    <source>
        <dbReference type="Pfam" id="PF03235"/>
    </source>
</evidence>
<dbReference type="GO" id="GO:0008270">
    <property type="term" value="F:zinc ion binding"/>
    <property type="evidence" value="ECO:0007669"/>
    <property type="project" value="InterPro"/>
</dbReference>
<dbReference type="GO" id="GO:0003676">
    <property type="term" value="F:nucleic acid binding"/>
    <property type="evidence" value="ECO:0007669"/>
    <property type="project" value="InterPro"/>
</dbReference>
<dbReference type="AlphaFoldDB" id="A0A0G0Z4N0"/>
<evidence type="ECO:0000259" key="1">
    <source>
        <dbReference type="Pfam" id="PF01844"/>
    </source>
</evidence>
<dbReference type="Pfam" id="PF01844">
    <property type="entry name" value="HNH"/>
    <property type="match status" value="1"/>
</dbReference>
<dbReference type="Proteomes" id="UP000034875">
    <property type="component" value="Unassembled WGS sequence"/>
</dbReference>
<dbReference type="PANTHER" id="PTHR39639">
    <property type="entry name" value="CHROMOSOME 16, WHOLE GENOME SHOTGUN SEQUENCE"/>
    <property type="match status" value="1"/>
</dbReference>
<comment type="caution">
    <text evidence="3">The sequence shown here is derived from an EMBL/GenBank/DDBJ whole genome shotgun (WGS) entry which is preliminary data.</text>
</comment>
<dbReference type="InterPro" id="IPR003615">
    <property type="entry name" value="HNH_nuc"/>
</dbReference>
<protein>
    <recommendedName>
        <fullName evidence="5">HNH nuclease domain-containing protein</fullName>
    </recommendedName>
</protein>
<organism evidence="3 4">
    <name type="scientific">candidate division CPR1 bacterium GW2011_GWA2_42_17</name>
    <dbReference type="NCBI Taxonomy" id="1618341"/>
    <lineage>
        <taxon>Bacteria</taxon>
        <taxon>candidate division CPR1</taxon>
    </lineage>
</organism>
<dbReference type="InterPro" id="IPR002711">
    <property type="entry name" value="HNH"/>
</dbReference>
<evidence type="ECO:0000313" key="4">
    <source>
        <dbReference type="Proteomes" id="UP000034875"/>
    </source>
</evidence>
<dbReference type="Gene3D" id="1.10.30.50">
    <property type="match status" value="1"/>
</dbReference>
<accession>A0A0G0Z4N0</accession>
<evidence type="ECO:0000313" key="3">
    <source>
        <dbReference type="EMBL" id="KKS43659.1"/>
    </source>
</evidence>
<dbReference type="EMBL" id="LCCZ01000025">
    <property type="protein sequence ID" value="KKS43659.1"/>
    <property type="molecule type" value="Genomic_DNA"/>
</dbReference>